<sequence length="130" mass="14103">MLRVSQPPISTGLPGHHPSIWGSSLQDAPAQEWVWAQGTVGWAGWQLACCHLPPPTQIPQDTWREGQWRSAPSLPASGHRAPRNGAGIVGKTRWGACVARAILIPSLWGADVWSPCHGSEDHDRDIPTQP</sequence>
<feature type="non-terminal residue" evidence="2">
    <location>
        <position position="130"/>
    </location>
</feature>
<evidence type="ECO:0000313" key="3">
    <source>
        <dbReference type="Proteomes" id="UP000276834"/>
    </source>
</evidence>
<comment type="caution">
    <text evidence="2">The sequence shown here is derived from an EMBL/GenBank/DDBJ whole genome shotgun (WGS) entry which is preliminary data.</text>
</comment>
<evidence type="ECO:0000313" key="2">
    <source>
        <dbReference type="EMBL" id="RLV98793.1"/>
    </source>
</evidence>
<evidence type="ECO:0000256" key="1">
    <source>
        <dbReference type="SAM" id="MobiDB-lite"/>
    </source>
</evidence>
<dbReference type="AlphaFoldDB" id="A0A3L8SA64"/>
<organism evidence="2 3">
    <name type="scientific">Chloebia gouldiae</name>
    <name type="common">Gouldian finch</name>
    <name type="synonym">Erythrura gouldiae</name>
    <dbReference type="NCBI Taxonomy" id="44316"/>
    <lineage>
        <taxon>Eukaryota</taxon>
        <taxon>Metazoa</taxon>
        <taxon>Chordata</taxon>
        <taxon>Craniata</taxon>
        <taxon>Vertebrata</taxon>
        <taxon>Euteleostomi</taxon>
        <taxon>Archelosauria</taxon>
        <taxon>Archosauria</taxon>
        <taxon>Dinosauria</taxon>
        <taxon>Saurischia</taxon>
        <taxon>Theropoda</taxon>
        <taxon>Coelurosauria</taxon>
        <taxon>Aves</taxon>
        <taxon>Neognathae</taxon>
        <taxon>Neoaves</taxon>
        <taxon>Telluraves</taxon>
        <taxon>Australaves</taxon>
        <taxon>Passeriformes</taxon>
        <taxon>Passeroidea</taxon>
        <taxon>Passeridae</taxon>
        <taxon>Chloebia</taxon>
    </lineage>
</organism>
<feature type="region of interest" description="Disordered" evidence="1">
    <location>
        <begin position="65"/>
        <end position="85"/>
    </location>
</feature>
<dbReference type="EMBL" id="QUSF01000037">
    <property type="protein sequence ID" value="RLV98793.1"/>
    <property type="molecule type" value="Genomic_DNA"/>
</dbReference>
<protein>
    <submittedName>
        <fullName evidence="2">Uncharacterized protein</fullName>
    </submittedName>
</protein>
<name>A0A3L8SA64_CHLGU</name>
<proteinExistence type="predicted"/>
<accession>A0A3L8SA64</accession>
<reference evidence="2 3" key="1">
    <citation type="journal article" date="2018" name="Proc. R. Soc. B">
        <title>A non-coding region near Follistatin controls head colour polymorphism in the Gouldian finch.</title>
        <authorList>
            <person name="Toomey M.B."/>
            <person name="Marques C.I."/>
            <person name="Andrade P."/>
            <person name="Araujo P.M."/>
            <person name="Sabatino S."/>
            <person name="Gazda M.A."/>
            <person name="Afonso S."/>
            <person name="Lopes R.J."/>
            <person name="Corbo J.C."/>
            <person name="Carneiro M."/>
        </authorList>
    </citation>
    <scope>NUCLEOTIDE SEQUENCE [LARGE SCALE GENOMIC DNA]</scope>
    <source>
        <strain evidence="2">Red01</strain>
        <tissue evidence="2">Muscle</tissue>
    </source>
</reference>
<dbReference type="Proteomes" id="UP000276834">
    <property type="component" value="Unassembled WGS sequence"/>
</dbReference>
<gene>
    <name evidence="2" type="ORF">DV515_00010478</name>
</gene>
<keyword evidence="3" id="KW-1185">Reference proteome</keyword>